<gene>
    <name evidence="1" type="ORF">ACFQ1T_04975</name>
</gene>
<dbReference type="Pfam" id="PF24389">
    <property type="entry name" value="ORC-CDC6-like"/>
    <property type="match status" value="1"/>
</dbReference>
<keyword evidence="2" id="KW-1185">Reference proteome</keyword>
<protein>
    <submittedName>
        <fullName evidence="1">Uncharacterized protein</fullName>
    </submittedName>
</protein>
<organism evidence="1 2">
    <name type="scientific">Methylophilus glucosoxydans</name>
    <dbReference type="NCBI Taxonomy" id="752553"/>
    <lineage>
        <taxon>Bacteria</taxon>
        <taxon>Pseudomonadati</taxon>
        <taxon>Pseudomonadota</taxon>
        <taxon>Betaproteobacteria</taxon>
        <taxon>Nitrosomonadales</taxon>
        <taxon>Methylophilaceae</taxon>
        <taxon>Methylophilus</taxon>
    </lineage>
</organism>
<dbReference type="SUPFAM" id="SSF52540">
    <property type="entry name" value="P-loop containing nucleoside triphosphate hydrolases"/>
    <property type="match status" value="1"/>
</dbReference>
<dbReference type="Proteomes" id="UP001597106">
    <property type="component" value="Unassembled WGS sequence"/>
</dbReference>
<dbReference type="RefSeq" id="WP_379074520.1">
    <property type="nucleotide sequence ID" value="NZ_JBHTJW010000002.1"/>
</dbReference>
<sequence length="638" mass="71788">MAVSGNPFKERATERTASDDAFVRIFSPKILENLTEDEFKGGVHLFVSPPGGGKTTLCRAFTPSVLNSFWKAKDFPDMKESANVLIELGVLDVNEGPKLLGVQLTCLSGYADLPTDVTIQHDGLFRALMNCRIVLRALRSLMTVLKVNSIDQLSNITLVYPGELQELSAIPKESSPIILAEWAEKCEREVYSHLDALNETDATGKMPAHVRFEGVLWLQGVKFIQDGTELIPRRLLMVDDLQALRRKQRDLLIRELMDMRPKEPIWLAQRTSALNDTEVLSAGAREDRDISIHSIDSLLKGRNGFPSFAQNVLERRFETQTLFPGAKFEQFLESNIPLKELKEPFNKATESFKKSVARIKNVSQYQEWIAKAESVFNKNTPVLEDIRTLYSTRILISRNENSRQLSFIPLAAEEIEERDSSALQGAADLFAHYESNLPYYFSMDTLCAMATNNIEELIGLASRLYDGIEANQMLRRTDPSLTVIEQQKLFIEAARKKREFIPRSHAEGTRAQSLIDSIGSFCTEKTILPNAPYAPGVTGIRLSFSELDRLMNPQGGAVDQMKMLRRVLTECVADNLLFIKPSQATTGREGGQVFYLNRTLCVHYGLPLALGGWQDIKVNQLIEWAQKGRKHSSKSLEL</sequence>
<dbReference type="InterPro" id="IPR056955">
    <property type="entry name" value="ORC-CDC6-like"/>
</dbReference>
<evidence type="ECO:0000313" key="1">
    <source>
        <dbReference type="EMBL" id="MFD0929129.1"/>
    </source>
</evidence>
<comment type="caution">
    <text evidence="1">The sequence shown here is derived from an EMBL/GenBank/DDBJ whole genome shotgun (WGS) entry which is preliminary data.</text>
</comment>
<reference evidence="2" key="1">
    <citation type="journal article" date="2019" name="Int. J. Syst. Evol. Microbiol.">
        <title>The Global Catalogue of Microorganisms (GCM) 10K type strain sequencing project: providing services to taxonomists for standard genome sequencing and annotation.</title>
        <authorList>
            <consortium name="The Broad Institute Genomics Platform"/>
            <consortium name="The Broad Institute Genome Sequencing Center for Infectious Disease"/>
            <person name="Wu L."/>
            <person name="Ma J."/>
        </authorList>
    </citation>
    <scope>NUCLEOTIDE SEQUENCE [LARGE SCALE GENOMIC DNA]</scope>
    <source>
        <strain evidence="2">CCUG 59685</strain>
    </source>
</reference>
<proteinExistence type="predicted"/>
<dbReference type="InterPro" id="IPR027417">
    <property type="entry name" value="P-loop_NTPase"/>
</dbReference>
<evidence type="ECO:0000313" key="2">
    <source>
        <dbReference type="Proteomes" id="UP001597106"/>
    </source>
</evidence>
<name>A0ABW3GKG3_9PROT</name>
<dbReference type="EMBL" id="JBHTJW010000002">
    <property type="protein sequence ID" value="MFD0929129.1"/>
    <property type="molecule type" value="Genomic_DNA"/>
</dbReference>
<accession>A0ABW3GKG3</accession>